<gene>
    <name evidence="1" type="ORF">ACFO3D_12360</name>
</gene>
<dbReference type="EMBL" id="JBHSFU010000007">
    <property type="protein sequence ID" value="MFC4558986.1"/>
    <property type="molecule type" value="Genomic_DNA"/>
</dbReference>
<dbReference type="Proteomes" id="UP001595989">
    <property type="component" value="Unassembled WGS sequence"/>
</dbReference>
<keyword evidence="2" id="KW-1185">Reference proteome</keyword>
<sequence>MLIELLYELIGEASPMSLYLGIALSLIGHQQLMNIGQLETGLSQYDYIHELHNHYYNLQPRHESTIPVRDIYNWITHTTKRIDSPDDDSDNHSFSFPYNQHKRGGHNDWKKTLYSLSLNTAH</sequence>
<dbReference type="RefSeq" id="WP_390296388.1">
    <property type="nucleotide sequence ID" value="NZ_JBHSFU010000007.1"/>
</dbReference>
<comment type="caution">
    <text evidence="1">The sequence shown here is derived from an EMBL/GenBank/DDBJ whole genome shotgun (WGS) entry which is preliminary data.</text>
</comment>
<evidence type="ECO:0000313" key="2">
    <source>
        <dbReference type="Proteomes" id="UP001595989"/>
    </source>
</evidence>
<organism evidence="1 2">
    <name type="scientific">Virgibacillus kekensis</name>
    <dbReference type="NCBI Taxonomy" id="202261"/>
    <lineage>
        <taxon>Bacteria</taxon>
        <taxon>Bacillati</taxon>
        <taxon>Bacillota</taxon>
        <taxon>Bacilli</taxon>
        <taxon>Bacillales</taxon>
        <taxon>Bacillaceae</taxon>
        <taxon>Virgibacillus</taxon>
    </lineage>
</organism>
<evidence type="ECO:0008006" key="3">
    <source>
        <dbReference type="Google" id="ProtNLM"/>
    </source>
</evidence>
<reference evidence="2" key="1">
    <citation type="journal article" date="2019" name="Int. J. Syst. Evol. Microbiol.">
        <title>The Global Catalogue of Microorganisms (GCM) 10K type strain sequencing project: providing services to taxonomists for standard genome sequencing and annotation.</title>
        <authorList>
            <consortium name="The Broad Institute Genomics Platform"/>
            <consortium name="The Broad Institute Genome Sequencing Center for Infectious Disease"/>
            <person name="Wu L."/>
            <person name="Ma J."/>
        </authorList>
    </citation>
    <scope>NUCLEOTIDE SEQUENCE [LARGE SCALE GENOMIC DNA]</scope>
    <source>
        <strain evidence="2">CGMCC 4.7426</strain>
    </source>
</reference>
<evidence type="ECO:0000313" key="1">
    <source>
        <dbReference type="EMBL" id="MFC4558986.1"/>
    </source>
</evidence>
<name>A0ABV9DJR5_9BACI</name>
<proteinExistence type="predicted"/>
<protein>
    <recommendedName>
        <fullName evidence="3">Condensation domain-containing protein</fullName>
    </recommendedName>
</protein>
<accession>A0ABV9DJR5</accession>